<dbReference type="PROSITE" id="PS50110">
    <property type="entry name" value="RESPONSE_REGULATORY"/>
    <property type="match status" value="1"/>
</dbReference>
<dbReference type="PROSITE" id="PS51755">
    <property type="entry name" value="OMPR_PHOB"/>
    <property type="match status" value="1"/>
</dbReference>
<dbReference type="SMART" id="SM00862">
    <property type="entry name" value="Trans_reg_C"/>
    <property type="match status" value="1"/>
</dbReference>
<keyword evidence="2" id="KW-0597">Phosphoprotein</keyword>
<dbReference type="Pfam" id="PF00072">
    <property type="entry name" value="Response_reg"/>
    <property type="match status" value="1"/>
</dbReference>
<dbReference type="Gene3D" id="3.40.50.2300">
    <property type="match status" value="1"/>
</dbReference>
<feature type="DNA-binding region" description="OmpR/PhoB-type" evidence="3">
    <location>
        <begin position="126"/>
        <end position="224"/>
    </location>
</feature>
<dbReference type="AlphaFoldDB" id="A0A840Z1T6"/>
<dbReference type="InterPro" id="IPR039420">
    <property type="entry name" value="WalR-like"/>
</dbReference>
<dbReference type="GO" id="GO:0006355">
    <property type="term" value="P:regulation of DNA-templated transcription"/>
    <property type="evidence" value="ECO:0007669"/>
    <property type="project" value="InterPro"/>
</dbReference>
<evidence type="ECO:0000259" key="5">
    <source>
        <dbReference type="PROSITE" id="PS51755"/>
    </source>
</evidence>
<dbReference type="GO" id="GO:0005829">
    <property type="term" value="C:cytosol"/>
    <property type="evidence" value="ECO:0007669"/>
    <property type="project" value="TreeGrafter"/>
</dbReference>
<dbReference type="Pfam" id="PF00486">
    <property type="entry name" value="Trans_reg_C"/>
    <property type="match status" value="1"/>
</dbReference>
<evidence type="ECO:0000256" key="2">
    <source>
        <dbReference type="PROSITE-ProRule" id="PRU00169"/>
    </source>
</evidence>
<dbReference type="CDD" id="cd17574">
    <property type="entry name" value="REC_OmpR"/>
    <property type="match status" value="1"/>
</dbReference>
<dbReference type="Gene3D" id="1.10.10.10">
    <property type="entry name" value="Winged helix-like DNA-binding domain superfamily/Winged helix DNA-binding domain"/>
    <property type="match status" value="1"/>
</dbReference>
<reference evidence="6 7" key="1">
    <citation type="submission" date="2020-08" db="EMBL/GenBank/DDBJ databases">
        <title>Genomic Encyclopedia of Type Strains, Phase IV (KMG-IV): sequencing the most valuable type-strain genomes for metagenomic binning, comparative biology and taxonomic classification.</title>
        <authorList>
            <person name="Goeker M."/>
        </authorList>
    </citation>
    <scope>NUCLEOTIDE SEQUENCE [LARGE SCALE GENOMIC DNA]</scope>
    <source>
        <strain evidence="6 7">DSM 27203</strain>
    </source>
</reference>
<evidence type="ECO:0000313" key="6">
    <source>
        <dbReference type="EMBL" id="MBB5719704.1"/>
    </source>
</evidence>
<dbReference type="PANTHER" id="PTHR48111:SF50">
    <property type="entry name" value="KDP OPERON TRANSCRIPTIONAL REGULATORY PROTEIN KDPE"/>
    <property type="match status" value="1"/>
</dbReference>
<evidence type="ECO:0000256" key="3">
    <source>
        <dbReference type="PROSITE-ProRule" id="PRU01091"/>
    </source>
</evidence>
<dbReference type="GO" id="GO:0000156">
    <property type="term" value="F:phosphorelay response regulator activity"/>
    <property type="evidence" value="ECO:0007669"/>
    <property type="project" value="TreeGrafter"/>
</dbReference>
<protein>
    <submittedName>
        <fullName evidence="6">Two-component system KDP operon response regulator KdpE</fullName>
    </submittedName>
</protein>
<feature type="domain" description="Response regulatory" evidence="4">
    <location>
        <begin position="3"/>
        <end position="116"/>
    </location>
</feature>
<dbReference type="SMART" id="SM00448">
    <property type="entry name" value="REC"/>
    <property type="match status" value="1"/>
</dbReference>
<name>A0A840Z1T6_9SPHN</name>
<organism evidence="6 7">
    <name type="scientific">Stakelama sediminis</name>
    <dbReference type="NCBI Taxonomy" id="463200"/>
    <lineage>
        <taxon>Bacteria</taxon>
        <taxon>Pseudomonadati</taxon>
        <taxon>Pseudomonadota</taxon>
        <taxon>Alphaproteobacteria</taxon>
        <taxon>Sphingomonadales</taxon>
        <taxon>Sphingomonadaceae</taxon>
        <taxon>Stakelama</taxon>
    </lineage>
</organism>
<keyword evidence="1 3" id="KW-0238">DNA-binding</keyword>
<evidence type="ECO:0000256" key="1">
    <source>
        <dbReference type="ARBA" id="ARBA00023125"/>
    </source>
</evidence>
<dbReference type="GO" id="GO:0000976">
    <property type="term" value="F:transcription cis-regulatory region binding"/>
    <property type="evidence" value="ECO:0007669"/>
    <property type="project" value="TreeGrafter"/>
</dbReference>
<dbReference type="PANTHER" id="PTHR48111">
    <property type="entry name" value="REGULATOR OF RPOS"/>
    <property type="match status" value="1"/>
</dbReference>
<keyword evidence="7" id="KW-1185">Reference proteome</keyword>
<dbReference type="Proteomes" id="UP000554342">
    <property type="component" value="Unassembled WGS sequence"/>
</dbReference>
<accession>A0A840Z1T6</accession>
<dbReference type="InterPro" id="IPR001789">
    <property type="entry name" value="Sig_transdc_resp-reg_receiver"/>
</dbReference>
<dbReference type="InterPro" id="IPR001867">
    <property type="entry name" value="OmpR/PhoB-type_DNA-bd"/>
</dbReference>
<dbReference type="InterPro" id="IPR011006">
    <property type="entry name" value="CheY-like_superfamily"/>
</dbReference>
<dbReference type="SUPFAM" id="SSF52172">
    <property type="entry name" value="CheY-like"/>
    <property type="match status" value="1"/>
</dbReference>
<proteinExistence type="predicted"/>
<dbReference type="CDD" id="cd00383">
    <property type="entry name" value="trans_reg_C"/>
    <property type="match status" value="1"/>
</dbReference>
<dbReference type="EMBL" id="JACIJI010000005">
    <property type="protein sequence ID" value="MBB5719704.1"/>
    <property type="molecule type" value="Genomic_DNA"/>
</dbReference>
<dbReference type="GO" id="GO:0032993">
    <property type="term" value="C:protein-DNA complex"/>
    <property type="evidence" value="ECO:0007669"/>
    <property type="project" value="TreeGrafter"/>
</dbReference>
<feature type="domain" description="OmpR/PhoB-type" evidence="5">
    <location>
        <begin position="126"/>
        <end position="224"/>
    </location>
</feature>
<dbReference type="Gene3D" id="6.10.250.690">
    <property type="match status" value="1"/>
</dbReference>
<dbReference type="InterPro" id="IPR036388">
    <property type="entry name" value="WH-like_DNA-bd_sf"/>
</dbReference>
<comment type="caution">
    <text evidence="6">The sequence shown here is derived from an EMBL/GenBank/DDBJ whole genome shotgun (WGS) entry which is preliminary data.</text>
</comment>
<feature type="modified residue" description="4-aspartylphosphate" evidence="2">
    <location>
        <position position="52"/>
    </location>
</feature>
<dbReference type="RefSeq" id="WP_184004803.1">
    <property type="nucleotide sequence ID" value="NZ_BAABIF010000030.1"/>
</dbReference>
<sequence length="224" mass="24263">MSSVLVVDDELAIRRLVASILSRGGHEAIPAGTAAEALTLIERRPPDAAIVDLGLPDRDGLELVAALRAAGDLPILVLSARSDTTDKIAALDLGADDYVTKPFDGDELLARLRSALRRSGSAVPADPVLRHGVLTLDPDRREVTVRGEAAMLTPREFSVLHLLVAAGGRVLTHRHILETVWGPAHIGDTEYLRVIVRSLRLKLEEDPTRPQLIRNEPAIGYRLV</sequence>
<evidence type="ECO:0000313" key="7">
    <source>
        <dbReference type="Proteomes" id="UP000554342"/>
    </source>
</evidence>
<gene>
    <name evidence="6" type="ORF">FHR23_002652</name>
</gene>
<evidence type="ECO:0000259" key="4">
    <source>
        <dbReference type="PROSITE" id="PS50110"/>
    </source>
</evidence>